<evidence type="ECO:0000313" key="2">
    <source>
        <dbReference type="EMBL" id="KAA5824160.1"/>
    </source>
</evidence>
<dbReference type="InterPro" id="IPR000182">
    <property type="entry name" value="GNAT_dom"/>
</dbReference>
<comment type="caution">
    <text evidence="2">The sequence shown here is derived from an EMBL/GenBank/DDBJ whole genome shotgun (WGS) entry which is preliminary data.</text>
</comment>
<gene>
    <name evidence="2" type="ORF">F2B50_11140</name>
    <name evidence="3" type="ORF">FPF71_11140</name>
</gene>
<dbReference type="EMBL" id="VWRS01000007">
    <property type="protein sequence ID" value="KAA5824160.1"/>
    <property type="molecule type" value="Genomic_DNA"/>
</dbReference>
<protein>
    <submittedName>
        <fullName evidence="2">GNAT family N-acetyltransferase</fullName>
    </submittedName>
</protein>
<evidence type="ECO:0000313" key="5">
    <source>
        <dbReference type="Proteomes" id="UP000322315"/>
    </source>
</evidence>
<keyword evidence="2" id="KW-0808">Transferase</keyword>
<dbReference type="Proteomes" id="UP000315145">
    <property type="component" value="Unassembled WGS sequence"/>
</dbReference>
<dbReference type="EMBL" id="VMBF01000007">
    <property type="protein sequence ID" value="TSJ74637.1"/>
    <property type="molecule type" value="Genomic_DNA"/>
</dbReference>
<dbReference type="AlphaFoldDB" id="A0A5M7B633"/>
<dbReference type="SUPFAM" id="SSF55729">
    <property type="entry name" value="Acyl-CoA N-acyltransferases (Nat)"/>
    <property type="match status" value="1"/>
</dbReference>
<reference evidence="2 5" key="1">
    <citation type="journal article" date="2015" name="Int. J. Syst. Evol. Microbiol.">
        <title>Algibacter amylolyticus sp. nov., isolated from intertidal sediment.</title>
        <authorList>
            <person name="Zhang D.C."/>
            <person name="Wu J."/>
            <person name="Neuner K."/>
            <person name="Yao J."/>
            <person name="Margesin R."/>
        </authorList>
    </citation>
    <scope>NUCLEOTIDE SEQUENCE [LARGE SCALE GENOMIC DNA]</scope>
    <source>
        <strain evidence="2 5">RU-4-M-4</strain>
    </source>
</reference>
<dbReference type="GO" id="GO:0016747">
    <property type="term" value="F:acyltransferase activity, transferring groups other than amino-acyl groups"/>
    <property type="evidence" value="ECO:0007669"/>
    <property type="project" value="InterPro"/>
</dbReference>
<dbReference type="OrthoDB" id="2352823at2"/>
<dbReference type="InterPro" id="IPR016181">
    <property type="entry name" value="Acyl_CoA_acyltransferase"/>
</dbReference>
<evidence type="ECO:0000313" key="4">
    <source>
        <dbReference type="Proteomes" id="UP000315145"/>
    </source>
</evidence>
<evidence type="ECO:0000259" key="1">
    <source>
        <dbReference type="PROSITE" id="PS51186"/>
    </source>
</evidence>
<dbReference type="PROSITE" id="PS51186">
    <property type="entry name" value="GNAT"/>
    <property type="match status" value="1"/>
</dbReference>
<keyword evidence="4" id="KW-1185">Reference proteome</keyword>
<dbReference type="Gene3D" id="3.40.630.30">
    <property type="match status" value="1"/>
</dbReference>
<name>A0A5M7B633_9FLAO</name>
<evidence type="ECO:0000313" key="3">
    <source>
        <dbReference type="EMBL" id="TSJ74637.1"/>
    </source>
</evidence>
<accession>A0A5M7B633</accession>
<reference evidence="2" key="3">
    <citation type="submission" date="2019-09" db="EMBL/GenBank/DDBJ databases">
        <authorList>
            <person name="Zhang D.-C."/>
        </authorList>
    </citation>
    <scope>NUCLEOTIDE SEQUENCE</scope>
    <source>
        <strain evidence="2">RU-4-M-4</strain>
    </source>
</reference>
<organism evidence="2 5">
    <name type="scientific">Algibacter amylolyticus</name>
    <dbReference type="NCBI Taxonomy" id="1608400"/>
    <lineage>
        <taxon>Bacteria</taxon>
        <taxon>Pseudomonadati</taxon>
        <taxon>Bacteroidota</taxon>
        <taxon>Flavobacteriia</taxon>
        <taxon>Flavobacteriales</taxon>
        <taxon>Flavobacteriaceae</taxon>
        <taxon>Algibacter</taxon>
    </lineage>
</organism>
<sequence>MNPNLNIKQISAQETHAVRHPILRAGKPIESCILPGDDLKTTLHFGLFTNDNLIGVCSFFKNSNPNVPSTNQYQLRGMAILKTYQGQGFGKVILSHGEKFLGKKSIKIIWCNAREVAVPFYQNNNYMPIGNAFNIKDIGLHYVMYKIL</sequence>
<feature type="domain" description="N-acetyltransferase" evidence="1">
    <location>
        <begin position="5"/>
        <end position="148"/>
    </location>
</feature>
<dbReference type="CDD" id="cd04301">
    <property type="entry name" value="NAT_SF"/>
    <property type="match status" value="1"/>
</dbReference>
<dbReference type="Proteomes" id="UP000322315">
    <property type="component" value="Unassembled WGS sequence"/>
</dbReference>
<dbReference type="Pfam" id="PF00583">
    <property type="entry name" value="Acetyltransf_1"/>
    <property type="match status" value="1"/>
</dbReference>
<reference evidence="3 4" key="2">
    <citation type="submission" date="2019-07" db="EMBL/GenBank/DDBJ databases">
        <title>Algibacter marinivivus sp. nov., isolated from the surface of a marine red alga.</title>
        <authorList>
            <person name="Zhong X."/>
            <person name="Xu W."/>
            <person name="Zhang Y."/>
            <person name="Zhang Q."/>
            <person name="Du Z."/>
        </authorList>
    </citation>
    <scope>NUCLEOTIDE SEQUENCE [LARGE SCALE GENOMIC DNA]</scope>
    <source>
        <strain evidence="3 4">RU-4-M-4</strain>
    </source>
</reference>
<proteinExistence type="predicted"/>